<evidence type="ECO:0000256" key="5">
    <source>
        <dbReference type="ARBA" id="ARBA00022481"/>
    </source>
</evidence>
<dbReference type="AlphaFoldDB" id="A0A222G8M2"/>
<keyword evidence="5" id="KW-0488">Methylation</keyword>
<keyword evidence="7 10" id="KW-0812">Transmembrane</keyword>
<evidence type="ECO:0000313" key="12">
    <source>
        <dbReference type="Proteomes" id="UP000202259"/>
    </source>
</evidence>
<evidence type="ECO:0000256" key="4">
    <source>
        <dbReference type="ARBA" id="ARBA00022475"/>
    </source>
</evidence>
<dbReference type="InterPro" id="IPR051621">
    <property type="entry name" value="T2SS_protein_J"/>
</dbReference>
<comment type="subcellular location">
    <subcellularLocation>
        <location evidence="1">Cell inner membrane</location>
        <topology evidence="1">Single-pass membrane protein</topology>
    </subcellularLocation>
</comment>
<dbReference type="OrthoDB" id="9794345at2"/>
<dbReference type="Gene3D" id="3.10.610.10">
    <property type="entry name" value="GSPII I/J protein-like"/>
    <property type="match status" value="1"/>
</dbReference>
<evidence type="ECO:0000256" key="9">
    <source>
        <dbReference type="ARBA" id="ARBA00023136"/>
    </source>
</evidence>
<evidence type="ECO:0000256" key="7">
    <source>
        <dbReference type="ARBA" id="ARBA00022692"/>
    </source>
</evidence>
<dbReference type="Pfam" id="PF11612">
    <property type="entry name" value="T2SSJ"/>
    <property type="match status" value="1"/>
</dbReference>
<dbReference type="GO" id="GO:0015627">
    <property type="term" value="C:type II protein secretion system complex"/>
    <property type="evidence" value="ECO:0007669"/>
    <property type="project" value="InterPro"/>
</dbReference>
<name>A0A222G8M2_9GAMM</name>
<gene>
    <name evidence="11" type="primary">gspJ</name>
    <name evidence="11" type="ORF">B5D82_10495</name>
</gene>
<keyword evidence="6" id="KW-0997">Cell inner membrane</keyword>
<evidence type="ECO:0000256" key="10">
    <source>
        <dbReference type="SAM" id="Phobius"/>
    </source>
</evidence>
<evidence type="ECO:0000313" key="11">
    <source>
        <dbReference type="EMBL" id="ASP48151.1"/>
    </source>
</evidence>
<dbReference type="InterPro" id="IPR012902">
    <property type="entry name" value="N_methyl_site"/>
</dbReference>
<keyword evidence="8 10" id="KW-1133">Transmembrane helix</keyword>
<dbReference type="InterPro" id="IPR045584">
    <property type="entry name" value="Pilin-like"/>
</dbReference>
<dbReference type="PANTHER" id="PTHR39583:SF2">
    <property type="entry name" value="TYPE II SECRETION SYSTEM PROTEIN J"/>
    <property type="match status" value="1"/>
</dbReference>
<dbReference type="KEGG" id="cber:B5D82_10495"/>
<dbReference type="InterPro" id="IPR010055">
    <property type="entry name" value="T2SS_protein-GspJ"/>
</dbReference>
<keyword evidence="4" id="KW-1003">Cell membrane</keyword>
<dbReference type="NCBIfam" id="TIGR01711">
    <property type="entry name" value="gspJ"/>
    <property type="match status" value="1"/>
</dbReference>
<sequence>MNITLVKHKVTKSTASVMPKRSQGFTLLEVLIAIAIFSVISMASFSIFETVLNSDTSTKARTDRINELQRGFLIIERDMLQIARRSVRLNGEAPQTGFLHTDTESFTTSEQAIAFVRHGWTNPGLLLPRSDMQSVAYQLNEKIVERVHFNFVDAVLGEEPKVRPLISEVESLNFEFYDGKKWQKSLKENTLPMAIAIELDTTDYGIIRRQFIVAGDNLDGED</sequence>
<evidence type="ECO:0000256" key="3">
    <source>
        <dbReference type="ARBA" id="ARBA00021539"/>
    </source>
</evidence>
<accession>A0A222G8M2</accession>
<organism evidence="11 12">
    <name type="scientific">Cognaticolwellia beringensis</name>
    <dbReference type="NCBI Taxonomy" id="1967665"/>
    <lineage>
        <taxon>Bacteria</taxon>
        <taxon>Pseudomonadati</taxon>
        <taxon>Pseudomonadota</taxon>
        <taxon>Gammaproteobacteria</taxon>
        <taxon>Alteromonadales</taxon>
        <taxon>Colwelliaceae</taxon>
        <taxon>Cognaticolwellia</taxon>
    </lineage>
</organism>
<evidence type="ECO:0000256" key="1">
    <source>
        <dbReference type="ARBA" id="ARBA00004377"/>
    </source>
</evidence>
<evidence type="ECO:0000256" key="8">
    <source>
        <dbReference type="ARBA" id="ARBA00022989"/>
    </source>
</evidence>
<evidence type="ECO:0000256" key="2">
    <source>
        <dbReference type="ARBA" id="ARBA00011084"/>
    </source>
</evidence>
<dbReference type="PANTHER" id="PTHR39583">
    <property type="entry name" value="TYPE II SECRETION SYSTEM PROTEIN J-RELATED"/>
    <property type="match status" value="1"/>
</dbReference>
<dbReference type="PROSITE" id="PS00409">
    <property type="entry name" value="PROKAR_NTER_METHYL"/>
    <property type="match status" value="1"/>
</dbReference>
<reference evidence="11 12" key="1">
    <citation type="submission" date="2017-08" db="EMBL/GenBank/DDBJ databases">
        <title>Complete genome of Colwellia sp. NB097-1, a psychrophile bacterium ioslated from Bering Sea.</title>
        <authorList>
            <person name="Chen X."/>
        </authorList>
    </citation>
    <scope>NUCLEOTIDE SEQUENCE [LARGE SCALE GENOMIC DNA]</scope>
    <source>
        <strain evidence="11 12">NB097-1</strain>
    </source>
</reference>
<comment type="similarity">
    <text evidence="2">Belongs to the GSP J family.</text>
</comment>
<protein>
    <recommendedName>
        <fullName evidence="3">Type II secretion system protein J</fullName>
    </recommendedName>
</protein>
<feature type="transmembrane region" description="Helical" evidence="10">
    <location>
        <begin position="27"/>
        <end position="48"/>
    </location>
</feature>
<dbReference type="NCBIfam" id="TIGR02532">
    <property type="entry name" value="IV_pilin_GFxxxE"/>
    <property type="match status" value="1"/>
</dbReference>
<dbReference type="Gene3D" id="2.10.70.20">
    <property type="entry name" value="gspk-gspi-gspj complex like domains"/>
    <property type="match status" value="1"/>
</dbReference>
<dbReference type="GO" id="GO:0005886">
    <property type="term" value="C:plasma membrane"/>
    <property type="evidence" value="ECO:0007669"/>
    <property type="project" value="UniProtKB-SubCell"/>
</dbReference>
<dbReference type="EMBL" id="CP020465">
    <property type="protein sequence ID" value="ASP48151.1"/>
    <property type="molecule type" value="Genomic_DNA"/>
</dbReference>
<dbReference type="RefSeq" id="WP_081151374.1">
    <property type="nucleotide sequence ID" value="NZ_CP020465.1"/>
</dbReference>
<keyword evidence="9 10" id="KW-0472">Membrane</keyword>
<dbReference type="Proteomes" id="UP000202259">
    <property type="component" value="Chromosome"/>
</dbReference>
<keyword evidence="12" id="KW-1185">Reference proteome</keyword>
<proteinExistence type="inferred from homology"/>
<dbReference type="GO" id="GO:0015628">
    <property type="term" value="P:protein secretion by the type II secretion system"/>
    <property type="evidence" value="ECO:0007669"/>
    <property type="project" value="InterPro"/>
</dbReference>
<evidence type="ECO:0000256" key="6">
    <source>
        <dbReference type="ARBA" id="ARBA00022519"/>
    </source>
</evidence>
<dbReference type="SUPFAM" id="SSF54523">
    <property type="entry name" value="Pili subunits"/>
    <property type="match status" value="1"/>
</dbReference>
<dbReference type="Pfam" id="PF07963">
    <property type="entry name" value="N_methyl"/>
    <property type="match status" value="1"/>
</dbReference>